<dbReference type="Gene3D" id="1.10.760.10">
    <property type="entry name" value="Cytochrome c-like domain"/>
    <property type="match status" value="2"/>
</dbReference>
<feature type="region of interest" description="Disordered" evidence="7">
    <location>
        <begin position="1"/>
        <end position="23"/>
    </location>
</feature>
<evidence type="ECO:0000259" key="8">
    <source>
        <dbReference type="PROSITE" id="PS51007"/>
    </source>
</evidence>
<evidence type="ECO:0000256" key="5">
    <source>
        <dbReference type="ARBA" id="ARBA00023004"/>
    </source>
</evidence>
<evidence type="ECO:0000256" key="1">
    <source>
        <dbReference type="ARBA" id="ARBA00004196"/>
    </source>
</evidence>
<gene>
    <name evidence="9" type="ORF">DESPIGER_2173</name>
</gene>
<dbReference type="GO" id="GO:0046872">
    <property type="term" value="F:metal ion binding"/>
    <property type="evidence" value="ECO:0007669"/>
    <property type="project" value="UniProtKB-KW"/>
</dbReference>
<dbReference type="SMART" id="SM01235">
    <property type="entry name" value="Haem_bd"/>
    <property type="match status" value="1"/>
</dbReference>
<feature type="domain" description="Cytochrome c" evidence="8">
    <location>
        <begin position="42"/>
        <end position="161"/>
    </location>
</feature>
<protein>
    <submittedName>
        <fullName evidence="9">Cytochrome c551 peroxidase</fullName>
        <ecNumber evidence="9">1.11.1.5</ecNumber>
    </submittedName>
</protein>
<feature type="domain" description="Cytochrome c" evidence="8">
    <location>
        <begin position="342"/>
        <end position="462"/>
    </location>
</feature>
<dbReference type="Pfam" id="PF03150">
    <property type="entry name" value="CCP_MauG"/>
    <property type="match status" value="1"/>
</dbReference>
<keyword evidence="2 6" id="KW-0349">Heme</keyword>
<dbReference type="Pfam" id="PF14376">
    <property type="entry name" value="Haem_bd"/>
    <property type="match status" value="1"/>
</dbReference>
<comment type="subcellular location">
    <subcellularLocation>
        <location evidence="1">Cell envelope</location>
    </subcellularLocation>
</comment>
<dbReference type="EMBL" id="LT630450">
    <property type="protein sequence ID" value="SFV73995.1"/>
    <property type="molecule type" value="Genomic_DNA"/>
</dbReference>
<keyword evidence="10" id="KW-1185">Reference proteome</keyword>
<dbReference type="InterPro" id="IPR051395">
    <property type="entry name" value="Cytochrome_c_Peroxidase/MauG"/>
</dbReference>
<dbReference type="InterPro" id="IPR036909">
    <property type="entry name" value="Cyt_c-like_dom_sf"/>
</dbReference>
<dbReference type="InterPro" id="IPR004852">
    <property type="entry name" value="Di-haem_cyt_c_peroxidsae"/>
</dbReference>
<dbReference type="KEGG" id="dpg:DESPIGER_2173"/>
<dbReference type="PROSITE" id="PS51007">
    <property type="entry name" value="CYTC"/>
    <property type="match status" value="3"/>
</dbReference>
<evidence type="ECO:0000256" key="6">
    <source>
        <dbReference type="PROSITE-ProRule" id="PRU00433"/>
    </source>
</evidence>
<keyword evidence="3 6" id="KW-0479">Metal-binding</keyword>
<dbReference type="SUPFAM" id="SSF46626">
    <property type="entry name" value="Cytochrome c"/>
    <property type="match status" value="3"/>
</dbReference>
<dbReference type="EC" id="1.11.1.5" evidence="9"/>
<dbReference type="GO" id="GO:0004130">
    <property type="term" value="F:cytochrome-c peroxidase activity"/>
    <property type="evidence" value="ECO:0007669"/>
    <property type="project" value="UniProtKB-EC"/>
</dbReference>
<evidence type="ECO:0000313" key="10">
    <source>
        <dbReference type="Proteomes" id="UP000186323"/>
    </source>
</evidence>
<feature type="domain" description="Cytochrome c" evidence="8">
    <location>
        <begin position="190"/>
        <end position="292"/>
    </location>
</feature>
<dbReference type="GO" id="GO:0020037">
    <property type="term" value="F:heme binding"/>
    <property type="evidence" value="ECO:0007669"/>
    <property type="project" value="InterPro"/>
</dbReference>
<dbReference type="Proteomes" id="UP000186323">
    <property type="component" value="Chromosome I"/>
</dbReference>
<keyword evidence="5 6" id="KW-0408">Iron</keyword>
<dbReference type="GO" id="GO:0009055">
    <property type="term" value="F:electron transfer activity"/>
    <property type="evidence" value="ECO:0007669"/>
    <property type="project" value="InterPro"/>
</dbReference>
<organism evidence="9 10">
    <name type="scientific">Desulfovibrio piger</name>
    <dbReference type="NCBI Taxonomy" id="901"/>
    <lineage>
        <taxon>Bacteria</taxon>
        <taxon>Pseudomonadati</taxon>
        <taxon>Thermodesulfobacteriota</taxon>
        <taxon>Desulfovibrionia</taxon>
        <taxon>Desulfovibrionales</taxon>
        <taxon>Desulfovibrionaceae</taxon>
        <taxon>Desulfovibrio</taxon>
    </lineage>
</organism>
<dbReference type="GO" id="GO:0030313">
    <property type="term" value="C:cell envelope"/>
    <property type="evidence" value="ECO:0007669"/>
    <property type="project" value="UniProtKB-SubCell"/>
</dbReference>
<dbReference type="AlphaFoldDB" id="A0A1K1LH24"/>
<accession>A0A1K1LH24</accession>
<dbReference type="PANTHER" id="PTHR30600">
    <property type="entry name" value="CYTOCHROME C PEROXIDASE-RELATED"/>
    <property type="match status" value="1"/>
</dbReference>
<evidence type="ECO:0000256" key="7">
    <source>
        <dbReference type="SAM" id="MobiDB-lite"/>
    </source>
</evidence>
<name>A0A1K1LH24_9BACT</name>
<evidence type="ECO:0000256" key="2">
    <source>
        <dbReference type="ARBA" id="ARBA00022617"/>
    </source>
</evidence>
<keyword evidence="9" id="KW-0575">Peroxidase</keyword>
<keyword evidence="4 9" id="KW-0560">Oxidoreductase</keyword>
<proteinExistence type="predicted"/>
<dbReference type="InterPro" id="IPR009056">
    <property type="entry name" value="Cyt_c-like_dom"/>
</dbReference>
<sequence>MKKSSCYPGKTRDAVPASPPKEDDMKEKLLASAALVLLACAPATAQGLDDVQHKFASVSGIVQDKCMACHSRGYDLPFYAKVPGIRGIIEKDYRDGIRALDLNQELVQRKDRPVGETVLAKMEWVILNDTMPPAKFAVVHWGSRLSDQDKKDILTWVAESRKAHYATDAAPEHANEPIQPIPRRLPVDEAKVALGKALFNDARLSADSTVACATCHAMDKAGTDNGRFSEGIRKQLGDVNAPTTFNAVFNFVQFWDGRAADLQEQAGGPPLNPIEMGSRDWDEIVARLAADAALTAKFRAVYPDGWSGRNITDAIAEYEKTLISPDSRFDRWLRGDKSALTAAEAEGYERFKAYRCASCHVGKSMGGQSYEYLDLKKDYFADRGGKPLGSDKGRFNASGREEDMHRFKVPNLRNVELTHPYLHDGTVTTLDEAVRIMGVYCSGLDVPQKDRALIVGFLRTLTGRHEGRPVQGEAVAR</sequence>
<dbReference type="InterPro" id="IPR025992">
    <property type="entry name" value="Haem-bd"/>
</dbReference>
<evidence type="ECO:0000256" key="4">
    <source>
        <dbReference type="ARBA" id="ARBA00023002"/>
    </source>
</evidence>
<evidence type="ECO:0000256" key="3">
    <source>
        <dbReference type="ARBA" id="ARBA00022723"/>
    </source>
</evidence>
<dbReference type="PANTHER" id="PTHR30600:SF7">
    <property type="entry name" value="CYTOCHROME C PEROXIDASE-RELATED"/>
    <property type="match status" value="1"/>
</dbReference>
<reference evidence="10" key="1">
    <citation type="submission" date="2016-10" db="EMBL/GenBank/DDBJ databases">
        <authorList>
            <person name="Wegmann U."/>
        </authorList>
    </citation>
    <scope>NUCLEOTIDE SEQUENCE [LARGE SCALE GENOMIC DNA]</scope>
</reference>
<evidence type="ECO:0000313" key="9">
    <source>
        <dbReference type="EMBL" id="SFV73995.1"/>
    </source>
</evidence>